<dbReference type="GO" id="GO:0048046">
    <property type="term" value="C:apoplast"/>
    <property type="evidence" value="ECO:0007669"/>
    <property type="project" value="UniProtKB-SubCell"/>
</dbReference>
<dbReference type="GO" id="GO:0004252">
    <property type="term" value="F:serine-type endopeptidase activity"/>
    <property type="evidence" value="ECO:0000318"/>
    <property type="project" value="GO_Central"/>
</dbReference>
<evidence type="ECO:0000256" key="7">
    <source>
        <dbReference type="ARBA" id="ARBA00022801"/>
    </source>
</evidence>
<reference evidence="18" key="3">
    <citation type="submission" date="2015-04" db="UniProtKB">
        <authorList>
            <consortium name="EnsemblPlants"/>
        </authorList>
    </citation>
    <scope>IDENTIFICATION</scope>
    <source>
        <strain evidence="18">cv. Jemalong A17</strain>
    </source>
</reference>
<comment type="similarity">
    <text evidence="3 11">Belongs to the peptidase S8 family.</text>
</comment>
<evidence type="ECO:0000313" key="17">
    <source>
        <dbReference type="EMBL" id="AES74057.2"/>
    </source>
</evidence>
<keyword evidence="7 11" id="KW-0378">Hydrolase</keyword>
<dbReference type="Pfam" id="PF02225">
    <property type="entry name" value="PA"/>
    <property type="match status" value="1"/>
</dbReference>
<evidence type="ECO:0000256" key="11">
    <source>
        <dbReference type="PROSITE-ProRule" id="PRU01240"/>
    </source>
</evidence>
<keyword evidence="6 13" id="KW-0732">Signal</keyword>
<dbReference type="GO" id="GO:0005576">
    <property type="term" value="C:extracellular region"/>
    <property type="evidence" value="ECO:0000318"/>
    <property type="project" value="GO_Central"/>
</dbReference>
<dbReference type="PROSITE" id="PS00138">
    <property type="entry name" value="SUBTILASE_SER"/>
    <property type="match status" value="1"/>
</dbReference>
<dbReference type="Pfam" id="PF00082">
    <property type="entry name" value="Peptidase_S8"/>
    <property type="match status" value="2"/>
</dbReference>
<keyword evidence="4" id="KW-0052">Apoplast</keyword>
<dbReference type="FunFam" id="3.30.70.80:FF:000002">
    <property type="entry name" value="Subtilisin-like protease SBT5.3"/>
    <property type="match status" value="1"/>
</dbReference>
<dbReference type="SUPFAM" id="SSF52025">
    <property type="entry name" value="PA domain"/>
    <property type="match status" value="1"/>
</dbReference>
<dbReference type="InterPro" id="IPR015500">
    <property type="entry name" value="Peptidase_S8_subtilisin-rel"/>
</dbReference>
<evidence type="ECO:0000313" key="18">
    <source>
        <dbReference type="EnsemblPlants" id="AES74057"/>
    </source>
</evidence>
<dbReference type="PANTHER" id="PTHR10795">
    <property type="entry name" value="PROPROTEIN CONVERTASE SUBTILISIN/KEXIN"/>
    <property type="match status" value="1"/>
</dbReference>
<feature type="domain" description="Peptidase S8/S53" evidence="14">
    <location>
        <begin position="139"/>
        <end position="350"/>
    </location>
</feature>
<organism evidence="17 19">
    <name type="scientific">Medicago truncatula</name>
    <name type="common">Barrel medic</name>
    <name type="synonym">Medicago tribuloides</name>
    <dbReference type="NCBI Taxonomy" id="3880"/>
    <lineage>
        <taxon>Eukaryota</taxon>
        <taxon>Viridiplantae</taxon>
        <taxon>Streptophyta</taxon>
        <taxon>Embryophyta</taxon>
        <taxon>Tracheophyta</taxon>
        <taxon>Spermatophyta</taxon>
        <taxon>Magnoliopsida</taxon>
        <taxon>eudicotyledons</taxon>
        <taxon>Gunneridae</taxon>
        <taxon>Pentapetalae</taxon>
        <taxon>rosids</taxon>
        <taxon>fabids</taxon>
        <taxon>Fabales</taxon>
        <taxon>Fabaceae</taxon>
        <taxon>Papilionoideae</taxon>
        <taxon>50 kb inversion clade</taxon>
        <taxon>NPAAA clade</taxon>
        <taxon>Hologalegina</taxon>
        <taxon>IRL clade</taxon>
        <taxon>Trifolieae</taxon>
        <taxon>Medicago</taxon>
    </lineage>
</organism>
<feature type="chain" id="PRO_5014572695" evidence="13">
    <location>
        <begin position="23"/>
        <end position="581"/>
    </location>
</feature>
<feature type="active site" description="Charge relay system" evidence="10 11">
    <location>
        <position position="214"/>
    </location>
</feature>
<dbReference type="HOGENOM" id="CLU_000625_4_6_1"/>
<dbReference type="GO" id="GO:2000038">
    <property type="term" value="P:regulation of stomatal complex development"/>
    <property type="evidence" value="ECO:0000318"/>
    <property type="project" value="GO_Central"/>
</dbReference>
<keyword evidence="8 11" id="KW-0720">Serine protease</keyword>
<evidence type="ECO:0000256" key="1">
    <source>
        <dbReference type="ARBA" id="ARBA00002076"/>
    </source>
</evidence>
<dbReference type="Proteomes" id="UP000002051">
    <property type="component" value="Chromosome 3"/>
</dbReference>
<keyword evidence="19" id="KW-1185">Reference proteome</keyword>
<evidence type="ECO:0000256" key="10">
    <source>
        <dbReference type="PIRSR" id="PIRSR615500-1"/>
    </source>
</evidence>
<reference evidence="17 19" key="1">
    <citation type="journal article" date="2011" name="Nature">
        <title>The Medicago genome provides insight into the evolution of rhizobial symbioses.</title>
        <authorList>
            <person name="Young N.D."/>
            <person name="Debelle F."/>
            <person name="Oldroyd G.E."/>
            <person name="Geurts R."/>
            <person name="Cannon S.B."/>
            <person name="Udvardi M.K."/>
            <person name="Benedito V.A."/>
            <person name="Mayer K.F."/>
            <person name="Gouzy J."/>
            <person name="Schoof H."/>
            <person name="Van de Peer Y."/>
            <person name="Proost S."/>
            <person name="Cook D.R."/>
            <person name="Meyers B.C."/>
            <person name="Spannagl M."/>
            <person name="Cheung F."/>
            <person name="De Mita S."/>
            <person name="Krishnakumar V."/>
            <person name="Gundlach H."/>
            <person name="Zhou S."/>
            <person name="Mudge J."/>
            <person name="Bharti A.K."/>
            <person name="Murray J.D."/>
            <person name="Naoumkina M.A."/>
            <person name="Rosen B."/>
            <person name="Silverstein K.A."/>
            <person name="Tang H."/>
            <person name="Rombauts S."/>
            <person name="Zhao P.X."/>
            <person name="Zhou P."/>
            <person name="Barbe V."/>
            <person name="Bardou P."/>
            <person name="Bechner M."/>
            <person name="Bellec A."/>
            <person name="Berger A."/>
            <person name="Berges H."/>
            <person name="Bidwell S."/>
            <person name="Bisseling T."/>
            <person name="Choisne N."/>
            <person name="Couloux A."/>
            <person name="Denny R."/>
            <person name="Deshpande S."/>
            <person name="Dai X."/>
            <person name="Doyle J.J."/>
            <person name="Dudez A.M."/>
            <person name="Farmer A.D."/>
            <person name="Fouteau S."/>
            <person name="Franken C."/>
            <person name="Gibelin C."/>
            <person name="Gish J."/>
            <person name="Goldstein S."/>
            <person name="Gonzalez A.J."/>
            <person name="Green P.J."/>
            <person name="Hallab A."/>
            <person name="Hartog M."/>
            <person name="Hua A."/>
            <person name="Humphray S.J."/>
            <person name="Jeong D.H."/>
            <person name="Jing Y."/>
            <person name="Jocker A."/>
            <person name="Kenton S.M."/>
            <person name="Kim D.J."/>
            <person name="Klee K."/>
            <person name="Lai H."/>
            <person name="Lang C."/>
            <person name="Lin S."/>
            <person name="Macmil S.L."/>
            <person name="Magdelenat G."/>
            <person name="Matthews L."/>
            <person name="McCorrison J."/>
            <person name="Monaghan E.L."/>
            <person name="Mun J.H."/>
            <person name="Najar F.Z."/>
            <person name="Nicholson C."/>
            <person name="Noirot C."/>
            <person name="O'Bleness M."/>
            <person name="Paule C.R."/>
            <person name="Poulain J."/>
            <person name="Prion F."/>
            <person name="Qin B."/>
            <person name="Qu C."/>
            <person name="Retzel E.F."/>
            <person name="Riddle C."/>
            <person name="Sallet E."/>
            <person name="Samain S."/>
            <person name="Samson N."/>
            <person name="Sanders I."/>
            <person name="Saurat O."/>
            <person name="Scarpelli C."/>
            <person name="Schiex T."/>
            <person name="Segurens B."/>
            <person name="Severin A.J."/>
            <person name="Sherrier D.J."/>
            <person name="Shi R."/>
            <person name="Sims S."/>
            <person name="Singer S.R."/>
            <person name="Sinharoy S."/>
            <person name="Sterck L."/>
            <person name="Viollet A."/>
            <person name="Wang B.B."/>
            <person name="Wang K."/>
            <person name="Wang M."/>
            <person name="Wang X."/>
            <person name="Warfsmann J."/>
            <person name="Weissenbach J."/>
            <person name="White D.D."/>
            <person name="White J.D."/>
            <person name="Wiley G.B."/>
            <person name="Wincker P."/>
            <person name="Xing Y."/>
            <person name="Yang L."/>
            <person name="Yao Z."/>
            <person name="Ying F."/>
            <person name="Zhai J."/>
            <person name="Zhou L."/>
            <person name="Zuber A."/>
            <person name="Denarie J."/>
            <person name="Dixon R.A."/>
            <person name="May G.D."/>
            <person name="Schwartz D.C."/>
            <person name="Rogers J."/>
            <person name="Quetier F."/>
            <person name="Town C.D."/>
            <person name="Roe B.A."/>
        </authorList>
    </citation>
    <scope>NUCLEOTIDE SEQUENCE [LARGE SCALE GENOMIC DNA]</scope>
    <source>
        <strain evidence="17">A17</strain>
        <strain evidence="18 19">cv. Jemalong A17</strain>
    </source>
</reference>
<proteinExistence type="inferred from homology"/>
<dbReference type="CDD" id="cd04852">
    <property type="entry name" value="Peptidases_S8_3"/>
    <property type="match status" value="1"/>
</dbReference>
<dbReference type="PRINTS" id="PR00723">
    <property type="entry name" value="SUBTILISIN"/>
</dbReference>
<evidence type="ECO:0000259" key="15">
    <source>
        <dbReference type="Pfam" id="PF02225"/>
    </source>
</evidence>
<evidence type="ECO:0000256" key="4">
    <source>
        <dbReference type="ARBA" id="ARBA00022523"/>
    </source>
</evidence>
<feature type="region of interest" description="Disordered" evidence="12">
    <location>
        <begin position="200"/>
        <end position="220"/>
    </location>
</feature>
<dbReference type="InterPro" id="IPR046450">
    <property type="entry name" value="PA_dom_sf"/>
</dbReference>
<evidence type="ECO:0000256" key="13">
    <source>
        <dbReference type="SAM" id="SignalP"/>
    </source>
</evidence>
<comment type="function">
    <text evidence="1">Required for arbuscular mycorrhiza (AM) development during AM symbiosis with AM fungi (e.g. Glomeromycota intraradices).</text>
</comment>
<feature type="domain" description="Peptidase S8/S53" evidence="14">
    <location>
        <begin position="477"/>
        <end position="580"/>
    </location>
</feature>
<dbReference type="GO" id="GO:0009610">
    <property type="term" value="P:response to symbiotic fungus"/>
    <property type="evidence" value="ECO:0007669"/>
    <property type="project" value="UniProtKB-ARBA"/>
</dbReference>
<dbReference type="InterPro" id="IPR010259">
    <property type="entry name" value="S8pro/Inhibitor_I9"/>
</dbReference>
<dbReference type="Gene3D" id="3.30.70.80">
    <property type="entry name" value="Peptidase S8 propeptide/proteinase inhibitor I9"/>
    <property type="match status" value="1"/>
</dbReference>
<dbReference type="Gene3D" id="3.40.50.200">
    <property type="entry name" value="Peptidase S8/S53 domain"/>
    <property type="match status" value="1"/>
</dbReference>
<evidence type="ECO:0000256" key="2">
    <source>
        <dbReference type="ARBA" id="ARBA00004271"/>
    </source>
</evidence>
<dbReference type="InterPro" id="IPR036852">
    <property type="entry name" value="Peptidase_S8/S53_dom_sf"/>
</dbReference>
<dbReference type="InterPro" id="IPR045051">
    <property type="entry name" value="SBT"/>
</dbReference>
<dbReference type="eggNOG" id="ENOG502QUSK">
    <property type="taxonomic scope" value="Eukaryota"/>
</dbReference>
<dbReference type="SUPFAM" id="SSF52743">
    <property type="entry name" value="Subtilisin-like"/>
    <property type="match status" value="1"/>
</dbReference>
<keyword evidence="5 11" id="KW-0645">Protease</keyword>
<dbReference type="PROSITE" id="PS51892">
    <property type="entry name" value="SUBTILASE"/>
    <property type="match status" value="1"/>
</dbReference>
<dbReference type="MEROPS" id="S08.A22"/>
<dbReference type="GO" id="GO:0006508">
    <property type="term" value="P:proteolysis"/>
    <property type="evidence" value="ECO:0007669"/>
    <property type="project" value="UniProtKB-KW"/>
</dbReference>
<name>G7J5C9_MEDTR</name>
<comment type="subcellular location">
    <subcellularLocation>
        <location evidence="2">Secreted</location>
        <location evidence="2">Extracellular space</location>
        <location evidence="2">Apoplast</location>
    </subcellularLocation>
</comment>
<evidence type="ECO:0000259" key="16">
    <source>
        <dbReference type="Pfam" id="PF05922"/>
    </source>
</evidence>
<dbReference type="PaxDb" id="3880-AES74057"/>
<dbReference type="InterPro" id="IPR037045">
    <property type="entry name" value="S8pro/Inhibitor_I9_sf"/>
</dbReference>
<protein>
    <submittedName>
        <fullName evidence="17">Subtilisin-like serine protease</fullName>
    </submittedName>
</protein>
<feature type="signal peptide" evidence="13">
    <location>
        <begin position="1"/>
        <end position="22"/>
    </location>
</feature>
<accession>A0A0C3VRQ9</accession>
<dbReference type="EMBL" id="CM001219">
    <property type="protein sequence ID" value="AES74057.2"/>
    <property type="molecule type" value="Genomic_DNA"/>
</dbReference>
<evidence type="ECO:0000256" key="12">
    <source>
        <dbReference type="SAM" id="MobiDB-lite"/>
    </source>
</evidence>
<accession>G7J5C9</accession>
<dbReference type="InterPro" id="IPR003137">
    <property type="entry name" value="PA_domain"/>
</dbReference>
<evidence type="ECO:0000256" key="6">
    <source>
        <dbReference type="ARBA" id="ARBA00022729"/>
    </source>
</evidence>
<keyword evidence="9" id="KW-0325">Glycoprotein</keyword>
<evidence type="ECO:0000256" key="8">
    <source>
        <dbReference type="ARBA" id="ARBA00022825"/>
    </source>
</evidence>
<evidence type="ECO:0000256" key="5">
    <source>
        <dbReference type="ARBA" id="ARBA00022670"/>
    </source>
</evidence>
<feature type="active site" description="Charge relay system" evidence="10 11">
    <location>
        <position position="548"/>
    </location>
</feature>
<sequence>MKGNSVLLVLIFYSLFLFLGESRSSLTPQSENDNQVYIVYMGASHSTNGSLREDHAHILNTVLKRNEKALVHNYKHGFSGFAARLSKSEANSIAQQPGVVSVFPDPILKLHTTRSWDFLEMQTYAKLENMFSKSSPSSSDIVIGMLDTGIWPEAASFSDKGMGPIPPSWKGICMTSKDFNSSNCNRKIIGARYYADPDEYDDETENTVRDRNGHGTHTASTAAGNFVSGASYYDLAAGTAKGGSPESRLAIYKVCSPGCSGSGMLAAFDDAIYDGVDVLSLSIGPYSSSRPNLTTDPIAIGAFHAVERGIVVVCSAGNEGSERNTVINDAPWMLTVAATTIDRDLQSNIVLGSNKVIKGQAINFTPLSKSPHYPLVTGEAVKTTTADLAEARMCHPNSLDTNKVKGKIVICDGIDDGYTIYDKIKMAQEMGGLGLVHIIDQEGGEARNYDFPATVVRTRDAATILQYVNSTSNPVATILATITVVGYKPAPMVAFFSSRGPSTLSKNILKPDIAAPGVAILAASIANNVTDVPKGKKPSPYNFKSGTSMSCPHVSGLAGSIKSRNPTWSASAIRSAIMTSG</sequence>
<dbReference type="CDD" id="cd02120">
    <property type="entry name" value="PA_subtilisin_like"/>
    <property type="match status" value="1"/>
</dbReference>
<dbReference type="InterPro" id="IPR034197">
    <property type="entry name" value="Peptidases_S8_3"/>
</dbReference>
<dbReference type="STRING" id="3880.G7J5C9"/>
<feature type="domain" description="Inhibitor I9" evidence="16">
    <location>
        <begin position="36"/>
        <end position="111"/>
    </location>
</feature>
<reference evidence="17 19" key="2">
    <citation type="journal article" date="2014" name="BMC Genomics">
        <title>An improved genome release (version Mt4.0) for the model legume Medicago truncatula.</title>
        <authorList>
            <person name="Tang H."/>
            <person name="Krishnakumar V."/>
            <person name="Bidwell S."/>
            <person name="Rosen B."/>
            <person name="Chan A."/>
            <person name="Zhou S."/>
            <person name="Gentzbittel L."/>
            <person name="Childs K.L."/>
            <person name="Yandell M."/>
            <person name="Gundlach H."/>
            <person name="Mayer K.F."/>
            <person name="Schwartz D.C."/>
            <person name="Town C.D."/>
        </authorList>
    </citation>
    <scope>GENOME REANNOTATION</scope>
    <source>
        <strain evidence="18 19">cv. Jemalong A17</strain>
    </source>
</reference>
<gene>
    <name evidence="17" type="ordered locus">MTR_3g114410</name>
</gene>
<dbReference type="Gene3D" id="3.50.30.30">
    <property type="match status" value="1"/>
</dbReference>
<evidence type="ECO:0000313" key="19">
    <source>
        <dbReference type="Proteomes" id="UP000002051"/>
    </source>
</evidence>
<feature type="active site" description="Charge relay system" evidence="10 11">
    <location>
        <position position="147"/>
    </location>
</feature>
<feature type="domain" description="PA" evidence="15">
    <location>
        <begin position="377"/>
        <end position="462"/>
    </location>
</feature>
<dbReference type="Pfam" id="PF05922">
    <property type="entry name" value="Inhibitor_I9"/>
    <property type="match status" value="1"/>
</dbReference>
<dbReference type="InterPro" id="IPR023828">
    <property type="entry name" value="Peptidase_S8_Ser-AS"/>
</dbReference>
<dbReference type="InterPro" id="IPR000209">
    <property type="entry name" value="Peptidase_S8/S53_dom"/>
</dbReference>
<dbReference type="AlphaFoldDB" id="G7J5C9"/>
<evidence type="ECO:0000259" key="14">
    <source>
        <dbReference type="Pfam" id="PF00082"/>
    </source>
</evidence>
<dbReference type="EnsemblPlants" id="AES74057">
    <property type="protein sequence ID" value="AES74057"/>
    <property type="gene ID" value="MTR_3g114410"/>
</dbReference>
<evidence type="ECO:0000256" key="3">
    <source>
        <dbReference type="ARBA" id="ARBA00011073"/>
    </source>
</evidence>
<evidence type="ECO:0000256" key="9">
    <source>
        <dbReference type="ARBA" id="ARBA00023180"/>
    </source>
</evidence>